<name>A0A5C3MLF2_9AGAM</name>
<protein>
    <recommendedName>
        <fullName evidence="3">CNH domain-containing protein</fullName>
    </recommendedName>
</protein>
<dbReference type="Proteomes" id="UP000305948">
    <property type="component" value="Unassembled WGS sequence"/>
</dbReference>
<evidence type="ECO:0000313" key="2">
    <source>
        <dbReference type="Proteomes" id="UP000305948"/>
    </source>
</evidence>
<keyword evidence="2" id="KW-1185">Reference proteome</keyword>
<dbReference type="GO" id="GO:0006914">
    <property type="term" value="P:autophagy"/>
    <property type="evidence" value="ECO:0007669"/>
    <property type="project" value="TreeGrafter"/>
</dbReference>
<dbReference type="SUPFAM" id="SSF50978">
    <property type="entry name" value="WD40 repeat-like"/>
    <property type="match status" value="1"/>
</dbReference>
<evidence type="ECO:0000313" key="1">
    <source>
        <dbReference type="EMBL" id="TFK46134.1"/>
    </source>
</evidence>
<sequence>MAPFLTPELAVAGLKERVDSITVQGDRLYVGTVNGSVSVYSLDESPDHEGEVATLVETKKNLVRRSIEQLGFIKDINSLVVLSESSITLFPLSSFAPPAPLLKAKGAFSFAIHSSVQLVSDTVSQATTGDFERPKSVPTLVTYLAAGCRRKLVIYSWRDGEAQEAKCLCRTLLELWHSWDTKRYTSHTLPPNMLSILSPPIP</sequence>
<evidence type="ECO:0008006" key="3">
    <source>
        <dbReference type="Google" id="ProtNLM"/>
    </source>
</evidence>
<dbReference type="AlphaFoldDB" id="A0A5C3MLF2"/>
<dbReference type="EMBL" id="ML213533">
    <property type="protein sequence ID" value="TFK46134.1"/>
    <property type="molecule type" value="Genomic_DNA"/>
</dbReference>
<gene>
    <name evidence="1" type="ORF">OE88DRAFT_1056555</name>
</gene>
<accession>A0A5C3MLF2</accession>
<dbReference type="STRING" id="5364.A0A5C3MLF2"/>
<dbReference type="PANTHER" id="PTHR12894:SF49">
    <property type="entry name" value="VAM6_VPS39-LIKE PROTEIN"/>
    <property type="match status" value="1"/>
</dbReference>
<proteinExistence type="predicted"/>
<dbReference type="GO" id="GO:0034058">
    <property type="term" value="P:endosomal vesicle fusion"/>
    <property type="evidence" value="ECO:0007669"/>
    <property type="project" value="TreeGrafter"/>
</dbReference>
<organism evidence="1 2">
    <name type="scientific">Heliocybe sulcata</name>
    <dbReference type="NCBI Taxonomy" id="5364"/>
    <lineage>
        <taxon>Eukaryota</taxon>
        <taxon>Fungi</taxon>
        <taxon>Dikarya</taxon>
        <taxon>Basidiomycota</taxon>
        <taxon>Agaricomycotina</taxon>
        <taxon>Agaricomycetes</taxon>
        <taxon>Gloeophyllales</taxon>
        <taxon>Gloeophyllaceae</taxon>
        <taxon>Heliocybe</taxon>
    </lineage>
</organism>
<dbReference type="InterPro" id="IPR036322">
    <property type="entry name" value="WD40_repeat_dom_sf"/>
</dbReference>
<reference evidence="1 2" key="1">
    <citation type="journal article" date="2019" name="Nat. Ecol. Evol.">
        <title>Megaphylogeny resolves global patterns of mushroom evolution.</title>
        <authorList>
            <person name="Varga T."/>
            <person name="Krizsan K."/>
            <person name="Foldi C."/>
            <person name="Dima B."/>
            <person name="Sanchez-Garcia M."/>
            <person name="Sanchez-Ramirez S."/>
            <person name="Szollosi G.J."/>
            <person name="Szarkandi J.G."/>
            <person name="Papp V."/>
            <person name="Albert L."/>
            <person name="Andreopoulos W."/>
            <person name="Angelini C."/>
            <person name="Antonin V."/>
            <person name="Barry K.W."/>
            <person name="Bougher N.L."/>
            <person name="Buchanan P."/>
            <person name="Buyck B."/>
            <person name="Bense V."/>
            <person name="Catcheside P."/>
            <person name="Chovatia M."/>
            <person name="Cooper J."/>
            <person name="Damon W."/>
            <person name="Desjardin D."/>
            <person name="Finy P."/>
            <person name="Geml J."/>
            <person name="Haridas S."/>
            <person name="Hughes K."/>
            <person name="Justo A."/>
            <person name="Karasinski D."/>
            <person name="Kautmanova I."/>
            <person name="Kiss B."/>
            <person name="Kocsube S."/>
            <person name="Kotiranta H."/>
            <person name="LaButti K.M."/>
            <person name="Lechner B.E."/>
            <person name="Liimatainen K."/>
            <person name="Lipzen A."/>
            <person name="Lukacs Z."/>
            <person name="Mihaltcheva S."/>
            <person name="Morgado L.N."/>
            <person name="Niskanen T."/>
            <person name="Noordeloos M.E."/>
            <person name="Ohm R.A."/>
            <person name="Ortiz-Santana B."/>
            <person name="Ovrebo C."/>
            <person name="Racz N."/>
            <person name="Riley R."/>
            <person name="Savchenko A."/>
            <person name="Shiryaev A."/>
            <person name="Soop K."/>
            <person name="Spirin V."/>
            <person name="Szebenyi C."/>
            <person name="Tomsovsky M."/>
            <person name="Tulloss R.E."/>
            <person name="Uehling J."/>
            <person name="Grigoriev I.V."/>
            <person name="Vagvolgyi C."/>
            <person name="Papp T."/>
            <person name="Martin F.M."/>
            <person name="Miettinen O."/>
            <person name="Hibbett D.S."/>
            <person name="Nagy L.G."/>
        </authorList>
    </citation>
    <scope>NUCLEOTIDE SEQUENCE [LARGE SCALE GENOMIC DNA]</scope>
    <source>
        <strain evidence="1 2">OMC1185</strain>
    </source>
</reference>
<dbReference type="GO" id="GO:0000329">
    <property type="term" value="C:fungal-type vacuole membrane"/>
    <property type="evidence" value="ECO:0007669"/>
    <property type="project" value="TreeGrafter"/>
</dbReference>
<dbReference type="InterPro" id="IPR032914">
    <property type="entry name" value="Vam6/VPS39/TRAP1"/>
</dbReference>
<dbReference type="OrthoDB" id="5325112at2759"/>
<dbReference type="PANTHER" id="PTHR12894">
    <property type="entry name" value="CNH DOMAIN CONTAINING"/>
    <property type="match status" value="1"/>
</dbReference>